<gene>
    <name evidence="4" type="ORF">HNQ09_001528</name>
</gene>
<keyword evidence="4" id="KW-0808">Transferase</keyword>
<dbReference type="Proteomes" id="UP000525389">
    <property type="component" value="Unassembled WGS sequence"/>
</dbReference>
<protein>
    <submittedName>
        <fullName evidence="4">Glycosyltransferase involved in cell wall biosynthesis</fullName>
    </submittedName>
</protein>
<evidence type="ECO:0000313" key="4">
    <source>
        <dbReference type="EMBL" id="MBB5234090.1"/>
    </source>
</evidence>
<feature type="domain" description="Glycosyltransferase subfamily 4-like N-terminal" evidence="3">
    <location>
        <begin position="17"/>
        <end position="179"/>
    </location>
</feature>
<name>A0A7W8GEI2_9DEIO</name>
<sequence>MSRPLRILFIFEGLHGRGAERVALNLISQLDRREFAPQLWVLHAKDATLRSEVPPDAPLRVILRPGERVRHLLRRRPLSLLREAARTDVIVAAVEIMPTYLAYPVGLLTRTPVVGWVHNMMDRNLAGHEAWHTRLARLIYPRLPQVVFVSHGAQQTLQNLMALRPERLTSIHNPLDLGRVQALAAQPLPEWAAWMAQRPTVLSAGRLSPEKGFDLLIEAHARLRAQGHPHELLILGEGDERPNLEALARRLGVEGSVHLPGFVANPYPFMRQSAVYALPSRWEGFGLVLVEAMACGAPVVAADCPSGPAEILEGGRHGVLVPPEDSAAFARALGEVLGDEPLRGRLREAGARRVLDFAPGRLVPAWEAVLREAARRSPRSRGAGQAPVGPAGGDPGQPSSRA</sequence>
<dbReference type="RefSeq" id="WP_184027453.1">
    <property type="nucleotide sequence ID" value="NZ_JACHFN010000004.1"/>
</dbReference>
<evidence type="ECO:0000259" key="2">
    <source>
        <dbReference type="Pfam" id="PF00534"/>
    </source>
</evidence>
<dbReference type="PANTHER" id="PTHR12526">
    <property type="entry name" value="GLYCOSYLTRANSFERASE"/>
    <property type="match status" value="1"/>
</dbReference>
<feature type="compositionally biased region" description="Low complexity" evidence="1">
    <location>
        <begin position="380"/>
        <end position="389"/>
    </location>
</feature>
<feature type="domain" description="Glycosyl transferase family 1" evidence="2">
    <location>
        <begin position="197"/>
        <end position="352"/>
    </location>
</feature>
<feature type="region of interest" description="Disordered" evidence="1">
    <location>
        <begin position="374"/>
        <end position="402"/>
    </location>
</feature>
<dbReference type="Pfam" id="PF00534">
    <property type="entry name" value="Glycos_transf_1"/>
    <property type="match status" value="1"/>
</dbReference>
<evidence type="ECO:0000256" key="1">
    <source>
        <dbReference type="SAM" id="MobiDB-lite"/>
    </source>
</evidence>
<dbReference type="CDD" id="cd03811">
    <property type="entry name" value="GT4_GT28_WabH-like"/>
    <property type="match status" value="1"/>
</dbReference>
<dbReference type="AlphaFoldDB" id="A0A7W8GEI2"/>
<dbReference type="PANTHER" id="PTHR12526:SF630">
    <property type="entry name" value="GLYCOSYLTRANSFERASE"/>
    <property type="match status" value="1"/>
</dbReference>
<proteinExistence type="predicted"/>
<evidence type="ECO:0000259" key="3">
    <source>
        <dbReference type="Pfam" id="PF13439"/>
    </source>
</evidence>
<dbReference type="GO" id="GO:0016757">
    <property type="term" value="F:glycosyltransferase activity"/>
    <property type="evidence" value="ECO:0007669"/>
    <property type="project" value="InterPro"/>
</dbReference>
<dbReference type="EMBL" id="JACHFN010000004">
    <property type="protein sequence ID" value="MBB5234090.1"/>
    <property type="molecule type" value="Genomic_DNA"/>
</dbReference>
<comment type="caution">
    <text evidence="4">The sequence shown here is derived from an EMBL/GenBank/DDBJ whole genome shotgun (WGS) entry which is preliminary data.</text>
</comment>
<dbReference type="Gene3D" id="3.40.50.2000">
    <property type="entry name" value="Glycogen Phosphorylase B"/>
    <property type="match status" value="2"/>
</dbReference>
<keyword evidence="5" id="KW-1185">Reference proteome</keyword>
<accession>A0A7W8GEI2</accession>
<dbReference type="InterPro" id="IPR028098">
    <property type="entry name" value="Glyco_trans_4-like_N"/>
</dbReference>
<dbReference type="InterPro" id="IPR001296">
    <property type="entry name" value="Glyco_trans_1"/>
</dbReference>
<reference evidence="4 5" key="1">
    <citation type="submission" date="2020-08" db="EMBL/GenBank/DDBJ databases">
        <title>Genomic Encyclopedia of Type Strains, Phase IV (KMG-IV): sequencing the most valuable type-strain genomes for metagenomic binning, comparative biology and taxonomic classification.</title>
        <authorList>
            <person name="Goeker M."/>
        </authorList>
    </citation>
    <scope>NUCLEOTIDE SEQUENCE [LARGE SCALE GENOMIC DNA]</scope>
    <source>
        <strain evidence="4 5">DSM 101791</strain>
    </source>
</reference>
<dbReference type="SUPFAM" id="SSF53756">
    <property type="entry name" value="UDP-Glycosyltransferase/glycogen phosphorylase"/>
    <property type="match status" value="1"/>
</dbReference>
<evidence type="ECO:0000313" key="5">
    <source>
        <dbReference type="Proteomes" id="UP000525389"/>
    </source>
</evidence>
<dbReference type="Pfam" id="PF13439">
    <property type="entry name" value="Glyco_transf_4"/>
    <property type="match status" value="1"/>
</dbReference>
<organism evidence="4 5">
    <name type="scientific">Deinococcus budaensis</name>
    <dbReference type="NCBI Taxonomy" id="1665626"/>
    <lineage>
        <taxon>Bacteria</taxon>
        <taxon>Thermotogati</taxon>
        <taxon>Deinococcota</taxon>
        <taxon>Deinococci</taxon>
        <taxon>Deinococcales</taxon>
        <taxon>Deinococcaceae</taxon>
        <taxon>Deinococcus</taxon>
    </lineage>
</organism>